<accession>A0A9D9NKS1</accession>
<dbReference type="Gene3D" id="3.30.160.670">
    <property type="match status" value="1"/>
</dbReference>
<dbReference type="Pfam" id="PF13590">
    <property type="entry name" value="DUF4136"/>
    <property type="match status" value="1"/>
</dbReference>
<dbReference type="InterPro" id="IPR025411">
    <property type="entry name" value="DUF4136"/>
</dbReference>
<dbReference type="AlphaFoldDB" id="A0A9D9NKS1"/>
<evidence type="ECO:0000259" key="1">
    <source>
        <dbReference type="Pfam" id="PF13590"/>
    </source>
</evidence>
<gene>
    <name evidence="2" type="ORF">IAB88_09035</name>
</gene>
<evidence type="ECO:0000313" key="3">
    <source>
        <dbReference type="Proteomes" id="UP000823598"/>
    </source>
</evidence>
<feature type="domain" description="DUF4136" evidence="1">
    <location>
        <begin position="32"/>
        <end position="204"/>
    </location>
</feature>
<organism evidence="2 3">
    <name type="scientific">Candidatus Limisoma faecipullorum</name>
    <dbReference type="NCBI Taxonomy" id="2840854"/>
    <lineage>
        <taxon>Bacteria</taxon>
        <taxon>Pseudomonadati</taxon>
        <taxon>Bacteroidota</taxon>
        <taxon>Bacteroidia</taxon>
        <taxon>Bacteroidales</taxon>
        <taxon>Candidatus Limisoma</taxon>
    </lineage>
</organism>
<evidence type="ECO:0000313" key="2">
    <source>
        <dbReference type="EMBL" id="MBO8477121.1"/>
    </source>
</evidence>
<proteinExistence type="predicted"/>
<comment type="caution">
    <text evidence="2">The sequence shown here is derived from an EMBL/GenBank/DDBJ whole genome shotgun (WGS) entry which is preliminary data.</text>
</comment>
<reference evidence="2" key="2">
    <citation type="journal article" date="2021" name="PeerJ">
        <title>Extensive microbial diversity within the chicken gut microbiome revealed by metagenomics and culture.</title>
        <authorList>
            <person name="Gilroy R."/>
            <person name="Ravi A."/>
            <person name="Getino M."/>
            <person name="Pursley I."/>
            <person name="Horton D.L."/>
            <person name="Alikhan N.F."/>
            <person name="Baker D."/>
            <person name="Gharbi K."/>
            <person name="Hall N."/>
            <person name="Watson M."/>
            <person name="Adriaenssens E.M."/>
            <person name="Foster-Nyarko E."/>
            <person name="Jarju S."/>
            <person name="Secka A."/>
            <person name="Antonio M."/>
            <person name="Oren A."/>
            <person name="Chaudhuri R.R."/>
            <person name="La Ragione R."/>
            <person name="Hildebrand F."/>
            <person name="Pallen M.J."/>
        </authorList>
    </citation>
    <scope>NUCLEOTIDE SEQUENCE</scope>
    <source>
        <strain evidence="2">6919</strain>
    </source>
</reference>
<protein>
    <submittedName>
        <fullName evidence="2">DUF4136 domain-containing protein</fullName>
    </submittedName>
</protein>
<name>A0A9D9NKS1_9BACT</name>
<dbReference type="EMBL" id="JADIMC010000105">
    <property type="protein sequence ID" value="MBO8477121.1"/>
    <property type="molecule type" value="Genomic_DNA"/>
</dbReference>
<dbReference type="PROSITE" id="PS51257">
    <property type="entry name" value="PROKAR_LIPOPROTEIN"/>
    <property type="match status" value="1"/>
</dbReference>
<sequence>MKKLFLFTIPLVLLASCEKDPDMENLDGDLAVYTDYAPDSDFGSFDTYYLPDSILEVNGNRATFWKDENSDKIISEIESEMNGKGYTRTGDKETASLGIQVSYLAENNRVIVDGGGWYPGWWDYSFWGPWWGGWYYPYTVSYTYSYATHSLMIEMADLQKKNDDENKNRLPIIWFGEAYGFRYGNNRYDINLILDGIDQAFRQSDYLGKNK</sequence>
<dbReference type="Proteomes" id="UP000823598">
    <property type="component" value="Unassembled WGS sequence"/>
</dbReference>
<reference evidence="2" key="1">
    <citation type="submission" date="2020-10" db="EMBL/GenBank/DDBJ databases">
        <authorList>
            <person name="Gilroy R."/>
        </authorList>
    </citation>
    <scope>NUCLEOTIDE SEQUENCE</scope>
    <source>
        <strain evidence="2">6919</strain>
    </source>
</reference>